<keyword evidence="2" id="KW-1185">Reference proteome</keyword>
<dbReference type="SUPFAM" id="SSF158682">
    <property type="entry name" value="TerB-like"/>
    <property type="match status" value="1"/>
</dbReference>
<dbReference type="Proteomes" id="UP000031523">
    <property type="component" value="Chromosome"/>
</dbReference>
<dbReference type="AlphaFoldDB" id="A0A0B5ESF0"/>
<proteinExistence type="predicted"/>
<dbReference type="KEGG" id="sals:SLNWT_5347"/>
<evidence type="ECO:0000313" key="2">
    <source>
        <dbReference type="Proteomes" id="UP000031523"/>
    </source>
</evidence>
<dbReference type="EMBL" id="CP010519">
    <property type="protein sequence ID" value="AJE85723.1"/>
    <property type="molecule type" value="Genomic_DNA"/>
</dbReference>
<evidence type="ECO:0000313" key="1">
    <source>
        <dbReference type="EMBL" id="AJE85723.1"/>
    </source>
</evidence>
<sequence>MGDGEFFCPGCGGDRNYQRRTGRRFIAVLGIPTLPRGRSGPVIECAACREQFRTEVLDHPTTHRLTAMLRDAVHTVTLSTLAAGGTSTPALEAAVRALNDAGVENCTALQLTALVEALTAETGAMSRGCDESCAGLSVELHEALAPLTPFLAAPGRESILLEGARIALADGPYTPAERDVLGAVGKSLTITTDEVERLLTAARTPS</sequence>
<protein>
    <recommendedName>
        <fullName evidence="3">Co-chaperone DjlA N-terminal domain-containing protein</fullName>
    </recommendedName>
</protein>
<dbReference type="Gene3D" id="1.10.3680.10">
    <property type="entry name" value="TerB-like"/>
    <property type="match status" value="1"/>
</dbReference>
<evidence type="ECO:0008006" key="3">
    <source>
        <dbReference type="Google" id="ProtNLM"/>
    </source>
</evidence>
<reference evidence="1 2" key="1">
    <citation type="submission" date="2015-01" db="EMBL/GenBank/DDBJ databases">
        <title>Enhanced salinomycin production by adjusting the supply of polyketide extender units in Streptomyce albus DSM 41398.</title>
        <authorList>
            <person name="Lu C."/>
        </authorList>
    </citation>
    <scope>NUCLEOTIDE SEQUENCE [LARGE SCALE GENOMIC DNA]</scope>
    <source>
        <strain evidence="2">ATCC 21838 / DSM 41398 / FERM P-419 / JCM 4703 / NBRC 107858</strain>
    </source>
</reference>
<name>A0A0B5ESF0_STRA4</name>
<organism evidence="1 2">
    <name type="scientific">Streptomyces albus (strain ATCC 21838 / DSM 41398 / FERM P-419 / JCM 4703 / NBRC 107858)</name>
    <dbReference type="NCBI Taxonomy" id="1081613"/>
    <lineage>
        <taxon>Bacteria</taxon>
        <taxon>Bacillati</taxon>
        <taxon>Actinomycetota</taxon>
        <taxon>Actinomycetes</taxon>
        <taxon>Kitasatosporales</taxon>
        <taxon>Streptomycetaceae</taxon>
        <taxon>Streptomyces</taxon>
    </lineage>
</organism>
<gene>
    <name evidence="1" type="ORF">SLNWT_5347</name>
</gene>
<dbReference type="InterPro" id="IPR029024">
    <property type="entry name" value="TerB-like"/>
</dbReference>
<accession>A0A0B5ESF0</accession>